<dbReference type="Proteomes" id="UP001157006">
    <property type="component" value="Unassembled WGS sequence"/>
</dbReference>
<evidence type="ECO:0000256" key="1">
    <source>
        <dbReference type="ARBA" id="ARBA00004613"/>
    </source>
</evidence>
<dbReference type="InterPro" id="IPR039641">
    <property type="entry name" value="LCR"/>
</dbReference>
<keyword evidence="6 9" id="KW-0732">Signal</keyword>
<keyword evidence="3 9" id="KW-0964">Secreted</keyword>
<dbReference type="AlphaFoldDB" id="A0AAV0YFY9"/>
<evidence type="ECO:0000256" key="3">
    <source>
        <dbReference type="ARBA" id="ARBA00022525"/>
    </source>
</evidence>
<sequence>MANQMSKSSCFFAVLVLVFTVQFIQIDGECTKVVGNCAAADCTAHCNSYARGVSVLKASCEFLNLCTCTFDRPPPGEPTPNCDIGLGLCTNDCNYDCCDKKCKTSFPNSGQGTCIIAFDRDLCMCSYNR</sequence>
<dbReference type="GO" id="GO:0031640">
    <property type="term" value="P:killing of cells of another organism"/>
    <property type="evidence" value="ECO:0007669"/>
    <property type="project" value="UniProtKB-UniRule"/>
</dbReference>
<dbReference type="GO" id="GO:0050832">
    <property type="term" value="P:defense response to fungus"/>
    <property type="evidence" value="ECO:0007669"/>
    <property type="project" value="UniProtKB-UniRule"/>
</dbReference>
<accession>A0AAV0YFY9</accession>
<evidence type="ECO:0000256" key="9">
    <source>
        <dbReference type="RuleBase" id="RU367109"/>
    </source>
</evidence>
<proteinExistence type="inferred from homology"/>
<evidence type="ECO:0000256" key="8">
    <source>
        <dbReference type="ARBA" id="ARBA00023157"/>
    </source>
</evidence>
<dbReference type="PANTHER" id="PTHR36788:SF2">
    <property type="entry name" value="DEFENSIN-LIKE PROTEIN 183"/>
    <property type="match status" value="1"/>
</dbReference>
<keyword evidence="8" id="KW-1015">Disulfide bond</keyword>
<evidence type="ECO:0000313" key="11">
    <source>
        <dbReference type="Proteomes" id="UP001157006"/>
    </source>
</evidence>
<evidence type="ECO:0000256" key="4">
    <source>
        <dbReference type="ARBA" id="ARBA00022529"/>
    </source>
</evidence>
<dbReference type="EMBL" id="CATIWC010000681">
    <property type="protein sequence ID" value="CAI8583428.1"/>
    <property type="molecule type" value="Genomic_DNA"/>
</dbReference>
<evidence type="ECO:0000313" key="10">
    <source>
        <dbReference type="EMBL" id="CAI8583428.1"/>
    </source>
</evidence>
<protein>
    <recommendedName>
        <fullName evidence="9">Defensin-like protein</fullName>
    </recommendedName>
</protein>
<comment type="caution">
    <text evidence="10">The sequence shown here is derived from an EMBL/GenBank/DDBJ whole genome shotgun (WGS) entry which is preliminary data.</text>
</comment>
<feature type="signal peptide" evidence="9">
    <location>
        <begin position="1"/>
        <end position="28"/>
    </location>
</feature>
<evidence type="ECO:0000256" key="6">
    <source>
        <dbReference type="ARBA" id="ARBA00022729"/>
    </source>
</evidence>
<feature type="chain" id="PRO_5043108086" description="Defensin-like protein" evidence="9">
    <location>
        <begin position="29"/>
        <end position="129"/>
    </location>
</feature>
<keyword evidence="11" id="KW-1185">Reference proteome</keyword>
<name>A0AAV0YFY9_VICFA</name>
<dbReference type="GO" id="GO:0005576">
    <property type="term" value="C:extracellular region"/>
    <property type="evidence" value="ECO:0007669"/>
    <property type="project" value="UniProtKB-SubCell"/>
</dbReference>
<evidence type="ECO:0000256" key="7">
    <source>
        <dbReference type="ARBA" id="ARBA00022821"/>
    </source>
</evidence>
<comment type="similarity">
    <text evidence="2 9">Belongs to the DEFL family.</text>
</comment>
<organism evidence="10 11">
    <name type="scientific">Vicia faba</name>
    <name type="common">Broad bean</name>
    <name type="synonym">Faba vulgaris</name>
    <dbReference type="NCBI Taxonomy" id="3906"/>
    <lineage>
        <taxon>Eukaryota</taxon>
        <taxon>Viridiplantae</taxon>
        <taxon>Streptophyta</taxon>
        <taxon>Embryophyta</taxon>
        <taxon>Tracheophyta</taxon>
        <taxon>Spermatophyta</taxon>
        <taxon>Magnoliopsida</taxon>
        <taxon>eudicotyledons</taxon>
        <taxon>Gunneridae</taxon>
        <taxon>Pentapetalae</taxon>
        <taxon>rosids</taxon>
        <taxon>fabids</taxon>
        <taxon>Fabales</taxon>
        <taxon>Fabaceae</taxon>
        <taxon>Papilionoideae</taxon>
        <taxon>50 kb inversion clade</taxon>
        <taxon>NPAAA clade</taxon>
        <taxon>Hologalegina</taxon>
        <taxon>IRL clade</taxon>
        <taxon>Fabeae</taxon>
        <taxon>Vicia</taxon>
    </lineage>
</organism>
<evidence type="ECO:0000256" key="5">
    <source>
        <dbReference type="ARBA" id="ARBA00022577"/>
    </source>
</evidence>
<gene>
    <name evidence="10" type="ORF">VFH_U026920</name>
</gene>
<evidence type="ECO:0000256" key="2">
    <source>
        <dbReference type="ARBA" id="ARBA00006722"/>
    </source>
</evidence>
<keyword evidence="5 9" id="KW-0295">Fungicide</keyword>
<reference evidence="10 11" key="1">
    <citation type="submission" date="2023-01" db="EMBL/GenBank/DDBJ databases">
        <authorList>
            <person name="Kreplak J."/>
        </authorList>
    </citation>
    <scope>NUCLEOTIDE SEQUENCE [LARGE SCALE GENOMIC DNA]</scope>
</reference>
<keyword evidence="7 9" id="KW-0611">Plant defense</keyword>
<keyword evidence="4 9" id="KW-0929">Antimicrobial</keyword>
<comment type="subcellular location">
    <subcellularLocation>
        <location evidence="1 9">Secreted</location>
    </subcellularLocation>
</comment>
<dbReference type="PANTHER" id="PTHR36788">
    <property type="entry name" value="DEFENSIN-LIKE PROTEIN 183"/>
    <property type="match status" value="1"/>
</dbReference>